<protein>
    <submittedName>
        <fullName evidence="1">Uncharacterized protein</fullName>
    </submittedName>
</protein>
<name>A0A382QQU3_9ZZZZ</name>
<evidence type="ECO:0000313" key="1">
    <source>
        <dbReference type="EMBL" id="SVC87894.1"/>
    </source>
</evidence>
<dbReference type="AlphaFoldDB" id="A0A382QQU3"/>
<sequence length="188" mass="21141">MKKNLLFLFVFSLLLITNSQAGEVESYNYNNENLLLPIPNGFCNATEDLVGIFTMDYMNKQLSEGFEAHSPVIVFTRCGFEDDIDEMYPWGYIALAENSKPRLTQKSINKMLSTLLDSSEMMQKLQEINDNATKNTISEYGLEFDSLGTDKTMLGWTDENVAIMTTTASYVLEGEIYTEIAVTSSTAL</sequence>
<gene>
    <name evidence="1" type="ORF">METZ01_LOCUS340748</name>
</gene>
<accession>A0A382QQU3</accession>
<dbReference type="EMBL" id="UINC01116272">
    <property type="protein sequence ID" value="SVC87894.1"/>
    <property type="molecule type" value="Genomic_DNA"/>
</dbReference>
<proteinExistence type="predicted"/>
<reference evidence="1" key="1">
    <citation type="submission" date="2018-05" db="EMBL/GenBank/DDBJ databases">
        <authorList>
            <person name="Lanie J.A."/>
            <person name="Ng W.-L."/>
            <person name="Kazmierczak K.M."/>
            <person name="Andrzejewski T.M."/>
            <person name="Davidsen T.M."/>
            <person name="Wayne K.J."/>
            <person name="Tettelin H."/>
            <person name="Glass J.I."/>
            <person name="Rusch D."/>
            <person name="Podicherti R."/>
            <person name="Tsui H.-C.T."/>
            <person name="Winkler M.E."/>
        </authorList>
    </citation>
    <scope>NUCLEOTIDE SEQUENCE</scope>
</reference>
<feature type="non-terminal residue" evidence="1">
    <location>
        <position position="188"/>
    </location>
</feature>
<organism evidence="1">
    <name type="scientific">marine metagenome</name>
    <dbReference type="NCBI Taxonomy" id="408172"/>
    <lineage>
        <taxon>unclassified sequences</taxon>
        <taxon>metagenomes</taxon>
        <taxon>ecological metagenomes</taxon>
    </lineage>
</organism>